<evidence type="ECO:0000259" key="2">
    <source>
        <dbReference type="Pfam" id="PF18126"/>
    </source>
</evidence>
<dbReference type="STRING" id="1884261.A0A5C3QHU0"/>
<dbReference type="AlphaFoldDB" id="A0A5C3QHU0"/>
<evidence type="ECO:0000313" key="4">
    <source>
        <dbReference type="Proteomes" id="UP000305067"/>
    </source>
</evidence>
<evidence type="ECO:0000313" key="3">
    <source>
        <dbReference type="EMBL" id="TFL01635.1"/>
    </source>
</evidence>
<dbReference type="InterPro" id="IPR040922">
    <property type="entry name" value="Ribosomal_mL59_dom"/>
</dbReference>
<protein>
    <recommendedName>
        <fullName evidence="2">Large ribosomal subunit protein mL59 domain-containing protein</fullName>
    </recommendedName>
</protein>
<dbReference type="Pfam" id="PF18126">
    <property type="entry name" value="Mitoc_mL59"/>
    <property type="match status" value="1"/>
</dbReference>
<evidence type="ECO:0000256" key="1">
    <source>
        <dbReference type="SAM" id="MobiDB-lite"/>
    </source>
</evidence>
<accession>A0A5C3QHU0</accession>
<gene>
    <name evidence="3" type="ORF">BDV98DRAFT_567278</name>
</gene>
<organism evidence="3 4">
    <name type="scientific">Pterulicium gracile</name>
    <dbReference type="NCBI Taxonomy" id="1884261"/>
    <lineage>
        <taxon>Eukaryota</taxon>
        <taxon>Fungi</taxon>
        <taxon>Dikarya</taxon>
        <taxon>Basidiomycota</taxon>
        <taxon>Agaricomycotina</taxon>
        <taxon>Agaricomycetes</taxon>
        <taxon>Agaricomycetidae</taxon>
        <taxon>Agaricales</taxon>
        <taxon>Pleurotineae</taxon>
        <taxon>Pterulaceae</taxon>
        <taxon>Pterulicium</taxon>
    </lineage>
</organism>
<keyword evidence="4" id="KW-1185">Reference proteome</keyword>
<dbReference type="OrthoDB" id="18529at2759"/>
<dbReference type="EMBL" id="ML178824">
    <property type="protein sequence ID" value="TFL01635.1"/>
    <property type="molecule type" value="Genomic_DNA"/>
</dbReference>
<dbReference type="InterPro" id="IPR037507">
    <property type="entry name" value="Ribosomal_mL59"/>
</dbReference>
<dbReference type="GO" id="GO:0003735">
    <property type="term" value="F:structural constituent of ribosome"/>
    <property type="evidence" value="ECO:0007669"/>
    <property type="project" value="InterPro"/>
</dbReference>
<reference evidence="3 4" key="1">
    <citation type="journal article" date="2019" name="Nat. Ecol. Evol.">
        <title>Megaphylogeny resolves global patterns of mushroom evolution.</title>
        <authorList>
            <person name="Varga T."/>
            <person name="Krizsan K."/>
            <person name="Foldi C."/>
            <person name="Dima B."/>
            <person name="Sanchez-Garcia M."/>
            <person name="Sanchez-Ramirez S."/>
            <person name="Szollosi G.J."/>
            <person name="Szarkandi J.G."/>
            <person name="Papp V."/>
            <person name="Albert L."/>
            <person name="Andreopoulos W."/>
            <person name="Angelini C."/>
            <person name="Antonin V."/>
            <person name="Barry K.W."/>
            <person name="Bougher N.L."/>
            <person name="Buchanan P."/>
            <person name="Buyck B."/>
            <person name="Bense V."/>
            <person name="Catcheside P."/>
            <person name="Chovatia M."/>
            <person name="Cooper J."/>
            <person name="Damon W."/>
            <person name="Desjardin D."/>
            <person name="Finy P."/>
            <person name="Geml J."/>
            <person name="Haridas S."/>
            <person name="Hughes K."/>
            <person name="Justo A."/>
            <person name="Karasinski D."/>
            <person name="Kautmanova I."/>
            <person name="Kiss B."/>
            <person name="Kocsube S."/>
            <person name="Kotiranta H."/>
            <person name="LaButti K.M."/>
            <person name="Lechner B.E."/>
            <person name="Liimatainen K."/>
            <person name="Lipzen A."/>
            <person name="Lukacs Z."/>
            <person name="Mihaltcheva S."/>
            <person name="Morgado L.N."/>
            <person name="Niskanen T."/>
            <person name="Noordeloos M.E."/>
            <person name="Ohm R.A."/>
            <person name="Ortiz-Santana B."/>
            <person name="Ovrebo C."/>
            <person name="Racz N."/>
            <person name="Riley R."/>
            <person name="Savchenko A."/>
            <person name="Shiryaev A."/>
            <person name="Soop K."/>
            <person name="Spirin V."/>
            <person name="Szebenyi C."/>
            <person name="Tomsovsky M."/>
            <person name="Tulloss R.E."/>
            <person name="Uehling J."/>
            <person name="Grigoriev I.V."/>
            <person name="Vagvolgyi C."/>
            <person name="Papp T."/>
            <person name="Martin F.M."/>
            <person name="Miettinen O."/>
            <person name="Hibbett D.S."/>
            <person name="Nagy L.G."/>
        </authorList>
    </citation>
    <scope>NUCLEOTIDE SEQUENCE [LARGE SCALE GENOMIC DNA]</scope>
    <source>
        <strain evidence="3 4">CBS 309.79</strain>
    </source>
</reference>
<dbReference type="PANTHER" id="PTHR28041">
    <property type="entry name" value="54S RIBOSOMAL PROTEIN L25, MITOCHONDRIAL"/>
    <property type="match status" value="1"/>
</dbReference>
<proteinExistence type="predicted"/>
<feature type="domain" description="Large ribosomal subunit protein mL59" evidence="2">
    <location>
        <begin position="34"/>
        <end position="175"/>
    </location>
</feature>
<dbReference type="Proteomes" id="UP000305067">
    <property type="component" value="Unassembled WGS sequence"/>
</dbReference>
<name>A0A5C3QHU0_9AGAR</name>
<dbReference type="GO" id="GO:0005762">
    <property type="term" value="C:mitochondrial large ribosomal subunit"/>
    <property type="evidence" value="ECO:0007669"/>
    <property type="project" value="InterPro"/>
</dbReference>
<sequence>MASAIERNAVHCLKSLRRPTLPLPISKRLTLQNAAPTTTSAKAIVNPFLPRYNAKSKRWSPPRYSLRQQADIVKAMKAAEAITGKPLTSLLPPGPKFPRVAAKTSPAASAALLAPVEWLGKAPEPKVPSANVYGLYANRKRMFKGHKWERTKLSTQIKRSVVMKDMARRVRRYKSFYRRRKPNPLKPARSAKAQKLPF</sequence>
<feature type="region of interest" description="Disordered" evidence="1">
    <location>
        <begin position="175"/>
        <end position="198"/>
    </location>
</feature>
<dbReference type="PANTHER" id="PTHR28041:SF1">
    <property type="entry name" value="LARGE RIBOSOMAL SUBUNIT PROTEIN ML59"/>
    <property type="match status" value="1"/>
</dbReference>